<dbReference type="RefSeq" id="XP_041199822.1">
    <property type="nucleotide sequence ID" value="XM_041329867.1"/>
</dbReference>
<dbReference type="AlphaFoldDB" id="A0A9P7EPL8"/>
<evidence type="ECO:0000313" key="2">
    <source>
        <dbReference type="Proteomes" id="UP000807769"/>
    </source>
</evidence>
<reference evidence="1" key="1">
    <citation type="journal article" date="2020" name="New Phytol.">
        <title>Comparative genomics reveals dynamic genome evolution in host specialist ectomycorrhizal fungi.</title>
        <authorList>
            <person name="Lofgren L.A."/>
            <person name="Nguyen N.H."/>
            <person name="Vilgalys R."/>
            <person name="Ruytinx J."/>
            <person name="Liao H.L."/>
            <person name="Branco S."/>
            <person name="Kuo A."/>
            <person name="LaButti K."/>
            <person name="Lipzen A."/>
            <person name="Andreopoulos W."/>
            <person name="Pangilinan J."/>
            <person name="Riley R."/>
            <person name="Hundley H."/>
            <person name="Na H."/>
            <person name="Barry K."/>
            <person name="Grigoriev I.V."/>
            <person name="Stajich J.E."/>
            <person name="Kennedy P.G."/>
        </authorList>
    </citation>
    <scope>NUCLEOTIDE SEQUENCE</scope>
    <source>
        <strain evidence="1">MN1</strain>
    </source>
</reference>
<evidence type="ECO:0000313" key="1">
    <source>
        <dbReference type="EMBL" id="KAG1826975.1"/>
    </source>
</evidence>
<dbReference type="Proteomes" id="UP000807769">
    <property type="component" value="Unassembled WGS sequence"/>
</dbReference>
<name>A0A9P7EPL8_9AGAM</name>
<accession>A0A9P7EPL8</accession>
<dbReference type="OrthoDB" id="2675815at2759"/>
<dbReference type="EMBL" id="JABBWG010000001">
    <property type="protein sequence ID" value="KAG1826975.1"/>
    <property type="molecule type" value="Genomic_DNA"/>
</dbReference>
<gene>
    <name evidence="1" type="ORF">BJ212DRAFT_1257574</name>
</gene>
<comment type="caution">
    <text evidence="1">The sequence shown here is derived from an EMBL/GenBank/DDBJ whole genome shotgun (WGS) entry which is preliminary data.</text>
</comment>
<proteinExistence type="predicted"/>
<organism evidence="1 2">
    <name type="scientific">Suillus subaureus</name>
    <dbReference type="NCBI Taxonomy" id="48587"/>
    <lineage>
        <taxon>Eukaryota</taxon>
        <taxon>Fungi</taxon>
        <taxon>Dikarya</taxon>
        <taxon>Basidiomycota</taxon>
        <taxon>Agaricomycotina</taxon>
        <taxon>Agaricomycetes</taxon>
        <taxon>Agaricomycetidae</taxon>
        <taxon>Boletales</taxon>
        <taxon>Suillineae</taxon>
        <taxon>Suillaceae</taxon>
        <taxon>Suillus</taxon>
    </lineage>
</organism>
<sequence length="173" mass="20051">MDRLHSDPWFLACPDFMIDWYQISCTSMVTANVTEAQAAKTLCNIWVVTNEALCLQWQEQVVEDDHLRAETQCLANEEQEHQQITLWVEDAATKADEQKKNHFKHLAIPMHPCPLANEEDVLVSDFALHKLDKGQYVELYYWTNLGLHDALTNYSGSKNCPHIFAFFTIYNIM</sequence>
<protein>
    <submittedName>
        <fullName evidence="1">Uncharacterized protein</fullName>
    </submittedName>
</protein>
<keyword evidence="2" id="KW-1185">Reference proteome</keyword>
<dbReference type="GeneID" id="64623884"/>